<sequence>MPTRRYSSMRICMCQHFSTQTHSSPEGDRHKVSFTPFQYKQHIKKLKSTIAPKSLPNIPTSASGAECPQLLLDQIFPADSSPLTQSTFSTAQKPYSSSQTLPPQDLGMIISAILSLRTFSTAPGLNSIAQKPYSSSQTLPPQDLGMIISAILSLRYNIPRRASRICNHALNLLIKSSISSSGGPPIPEFHIPQDLITTDQPHCQRHNDPNDHDPPCTQSLGKFIYSVEAHTQNTTNMKQNFIPTKHFIYQPFKNWFARFLHRAGIMDILHQHQQSQTPKDSPKCDIWDGLVWRRFTGTRNIHDPPFMSIPGALAFSIYVDWFNAHGKSTRLASIGPIMLICLNLPPSERLKPENVYVAGIIPGPKEPTSLQLNYLLMPLINKLKELWQGYHFSPTSTGPSGSFIRVAILTAIADVVAMRKLTGFISHSGNHFCNFCTIHKAQIEEIGPQFHYTRSYQNHKSTIAKWLWATPQQRQAIFSEYGVRYSILEDLPYWDATRMVNLDIMHNLILGILKDHATFKLCIPESKSKIYLRSRRKSNDTNSSDSDSMTSSSSLDKITLREARSLRRDAAKIINEPLPTTST</sequence>
<feature type="region of interest" description="Disordered" evidence="1">
    <location>
        <begin position="533"/>
        <end position="561"/>
    </location>
</feature>
<gene>
    <name evidence="2" type="ORF">O181_117433</name>
</gene>
<keyword evidence="3" id="KW-1185">Reference proteome</keyword>
<dbReference type="AlphaFoldDB" id="A0A9Q3KAA3"/>
<reference evidence="2" key="1">
    <citation type="submission" date="2021-03" db="EMBL/GenBank/DDBJ databases">
        <title>Draft genome sequence of rust myrtle Austropuccinia psidii MF-1, a brazilian biotype.</title>
        <authorList>
            <person name="Quecine M.C."/>
            <person name="Pachon D.M.R."/>
            <person name="Bonatelli M.L."/>
            <person name="Correr F.H."/>
            <person name="Franceschini L.M."/>
            <person name="Leite T.F."/>
            <person name="Margarido G.R.A."/>
            <person name="Almeida C.A."/>
            <person name="Ferrarezi J.A."/>
            <person name="Labate C.A."/>
        </authorList>
    </citation>
    <scope>NUCLEOTIDE SEQUENCE</scope>
    <source>
        <strain evidence="2">MF-1</strain>
    </source>
</reference>
<feature type="compositionally biased region" description="Low complexity" evidence="1">
    <location>
        <begin position="540"/>
        <end position="554"/>
    </location>
</feature>
<evidence type="ECO:0000256" key="1">
    <source>
        <dbReference type="SAM" id="MobiDB-lite"/>
    </source>
</evidence>
<comment type="caution">
    <text evidence="2">The sequence shown here is derived from an EMBL/GenBank/DDBJ whole genome shotgun (WGS) entry which is preliminary data.</text>
</comment>
<organism evidence="2 3">
    <name type="scientific">Austropuccinia psidii MF-1</name>
    <dbReference type="NCBI Taxonomy" id="1389203"/>
    <lineage>
        <taxon>Eukaryota</taxon>
        <taxon>Fungi</taxon>
        <taxon>Dikarya</taxon>
        <taxon>Basidiomycota</taxon>
        <taxon>Pucciniomycotina</taxon>
        <taxon>Pucciniomycetes</taxon>
        <taxon>Pucciniales</taxon>
        <taxon>Sphaerophragmiaceae</taxon>
        <taxon>Austropuccinia</taxon>
    </lineage>
</organism>
<evidence type="ECO:0000313" key="3">
    <source>
        <dbReference type="Proteomes" id="UP000765509"/>
    </source>
</evidence>
<evidence type="ECO:0000313" key="2">
    <source>
        <dbReference type="EMBL" id="MBW0577718.1"/>
    </source>
</evidence>
<dbReference type="Pfam" id="PF02992">
    <property type="entry name" value="Transposase_21"/>
    <property type="match status" value="1"/>
</dbReference>
<dbReference type="PANTHER" id="PTHR46579">
    <property type="entry name" value="F5/8 TYPE C DOMAIN-CONTAINING PROTEIN-RELATED"/>
    <property type="match status" value="1"/>
</dbReference>
<dbReference type="EMBL" id="AVOT02101214">
    <property type="protein sequence ID" value="MBW0577718.1"/>
    <property type="molecule type" value="Genomic_DNA"/>
</dbReference>
<protein>
    <submittedName>
        <fullName evidence="2">Uncharacterized protein</fullName>
    </submittedName>
</protein>
<dbReference type="Proteomes" id="UP000765509">
    <property type="component" value="Unassembled WGS sequence"/>
</dbReference>
<dbReference type="PANTHER" id="PTHR46579:SF2">
    <property type="entry name" value="C2H2-TYPE DOMAIN-CONTAINING PROTEIN"/>
    <property type="match status" value="1"/>
</dbReference>
<name>A0A9Q3KAA3_9BASI</name>
<proteinExistence type="predicted"/>
<accession>A0A9Q3KAA3</accession>
<dbReference type="InterPro" id="IPR004242">
    <property type="entry name" value="Transposase_21"/>
</dbReference>